<accession>G3GS59</accession>
<dbReference type="EMBL" id="JH000006">
    <property type="protein sequence ID" value="EGW05014.1"/>
    <property type="molecule type" value="Genomic_DNA"/>
</dbReference>
<dbReference type="AlphaFoldDB" id="G3GS59"/>
<evidence type="ECO:0000313" key="2">
    <source>
        <dbReference type="Proteomes" id="UP000001075"/>
    </source>
</evidence>
<reference evidence="2" key="1">
    <citation type="journal article" date="2011" name="Nat. Biotechnol.">
        <title>The genomic sequence of the Chinese hamster ovary (CHO)-K1 cell line.</title>
        <authorList>
            <person name="Xu X."/>
            <person name="Nagarajan H."/>
            <person name="Lewis N.E."/>
            <person name="Pan S."/>
            <person name="Cai Z."/>
            <person name="Liu X."/>
            <person name="Chen W."/>
            <person name="Xie M."/>
            <person name="Wang W."/>
            <person name="Hammond S."/>
            <person name="Andersen M.R."/>
            <person name="Neff N."/>
            <person name="Passarelli B."/>
            <person name="Koh W."/>
            <person name="Fan H.C."/>
            <person name="Wang J."/>
            <person name="Gui Y."/>
            <person name="Lee K.H."/>
            <person name="Betenbaugh M.J."/>
            <person name="Quake S.R."/>
            <person name="Famili I."/>
            <person name="Palsson B.O."/>
            <person name="Wang J."/>
        </authorList>
    </citation>
    <scope>NUCLEOTIDE SEQUENCE [LARGE SCALE GENOMIC DNA]</scope>
    <source>
        <strain evidence="2">CHO K1 cell line</strain>
    </source>
</reference>
<protein>
    <submittedName>
        <fullName evidence="1">Uncharacterized protein</fullName>
    </submittedName>
</protein>
<proteinExistence type="predicted"/>
<name>G3GS59_CRIGR</name>
<dbReference type="InParanoid" id="G3GS59"/>
<organism evidence="1 2">
    <name type="scientific">Cricetulus griseus</name>
    <name type="common">Chinese hamster</name>
    <name type="synonym">Cricetulus barabensis griseus</name>
    <dbReference type="NCBI Taxonomy" id="10029"/>
    <lineage>
        <taxon>Eukaryota</taxon>
        <taxon>Metazoa</taxon>
        <taxon>Chordata</taxon>
        <taxon>Craniata</taxon>
        <taxon>Vertebrata</taxon>
        <taxon>Euteleostomi</taxon>
        <taxon>Mammalia</taxon>
        <taxon>Eutheria</taxon>
        <taxon>Euarchontoglires</taxon>
        <taxon>Glires</taxon>
        <taxon>Rodentia</taxon>
        <taxon>Myomorpha</taxon>
        <taxon>Muroidea</taxon>
        <taxon>Cricetidae</taxon>
        <taxon>Cricetinae</taxon>
        <taxon>Cricetulus</taxon>
    </lineage>
</organism>
<dbReference type="Proteomes" id="UP000001075">
    <property type="component" value="Unassembled WGS sequence"/>
</dbReference>
<sequence>MTKDQFNKSFFYVYITCFGIQVENCPRKAVEKCLYSQYEQETRIKGKEAPFVGFGSRKKRQRSRLP</sequence>
<evidence type="ECO:0000313" key="1">
    <source>
        <dbReference type="EMBL" id="EGW05014.1"/>
    </source>
</evidence>
<gene>
    <name evidence="1" type="ORF">I79_000371</name>
</gene>